<reference evidence="2 3" key="1">
    <citation type="submission" date="2019-09" db="EMBL/GenBank/DDBJ databases">
        <title>Genome sequence and assembly of Taibaiella sp.</title>
        <authorList>
            <person name="Chhetri G."/>
        </authorList>
    </citation>
    <scope>NUCLEOTIDE SEQUENCE [LARGE SCALE GENOMIC DNA]</scope>
    <source>
        <strain evidence="2 3">KVB11</strain>
    </source>
</reference>
<accession>A0A5M6CH31</accession>
<dbReference type="RefSeq" id="WP_150032181.1">
    <property type="nucleotide sequence ID" value="NZ_VWSH01000002.1"/>
</dbReference>
<keyword evidence="3" id="KW-1185">Reference proteome</keyword>
<feature type="chain" id="PRO_5024381766" evidence="1">
    <location>
        <begin position="20"/>
        <end position="195"/>
    </location>
</feature>
<sequence>MKNILILFFALLFNTTIHAQTISYEDFKAIIPSIEKEDFKETFDITNKLLSTTQNDSSELRGIVIYMNIFSSAGMVTSDQMTYDAFSKNAQKYLGQQLVMPAHPCIDSSANGFNSLQFITKNGTIQGTTTTSNNTQTNILCFEYFKFAAPVNPADFIGKDVRCGGILTSVEPNPNKSKIWICRLHFDNAFARTLN</sequence>
<evidence type="ECO:0000313" key="3">
    <source>
        <dbReference type="Proteomes" id="UP000323632"/>
    </source>
</evidence>
<dbReference type="Proteomes" id="UP000323632">
    <property type="component" value="Unassembled WGS sequence"/>
</dbReference>
<organism evidence="2 3">
    <name type="scientific">Taibaiella lutea</name>
    <dbReference type="NCBI Taxonomy" id="2608001"/>
    <lineage>
        <taxon>Bacteria</taxon>
        <taxon>Pseudomonadati</taxon>
        <taxon>Bacteroidota</taxon>
        <taxon>Chitinophagia</taxon>
        <taxon>Chitinophagales</taxon>
        <taxon>Chitinophagaceae</taxon>
        <taxon>Taibaiella</taxon>
    </lineage>
</organism>
<protein>
    <submittedName>
        <fullName evidence="2">Uncharacterized protein</fullName>
    </submittedName>
</protein>
<dbReference type="EMBL" id="VWSH01000002">
    <property type="protein sequence ID" value="KAA5534501.1"/>
    <property type="molecule type" value="Genomic_DNA"/>
</dbReference>
<keyword evidence="1" id="KW-0732">Signal</keyword>
<gene>
    <name evidence="2" type="ORF">F0919_07725</name>
</gene>
<name>A0A5M6CH31_9BACT</name>
<dbReference type="AlphaFoldDB" id="A0A5M6CH31"/>
<comment type="caution">
    <text evidence="2">The sequence shown here is derived from an EMBL/GenBank/DDBJ whole genome shotgun (WGS) entry which is preliminary data.</text>
</comment>
<evidence type="ECO:0000313" key="2">
    <source>
        <dbReference type="EMBL" id="KAA5534501.1"/>
    </source>
</evidence>
<proteinExistence type="predicted"/>
<feature type="signal peptide" evidence="1">
    <location>
        <begin position="1"/>
        <end position="19"/>
    </location>
</feature>
<evidence type="ECO:0000256" key="1">
    <source>
        <dbReference type="SAM" id="SignalP"/>
    </source>
</evidence>